<dbReference type="Pfam" id="PF13532">
    <property type="entry name" value="2OG-FeII_Oxy_2"/>
    <property type="match status" value="1"/>
</dbReference>
<evidence type="ECO:0000256" key="1">
    <source>
        <dbReference type="ARBA" id="ARBA00007879"/>
    </source>
</evidence>
<dbReference type="Gene3D" id="2.60.120.590">
    <property type="entry name" value="Alpha-ketoglutarate-dependent dioxygenase AlkB-like"/>
    <property type="match status" value="1"/>
</dbReference>
<dbReference type="EMBL" id="JBFOLK010000005">
    <property type="protein sequence ID" value="KAL2510556.1"/>
    <property type="molecule type" value="Genomic_DNA"/>
</dbReference>
<evidence type="ECO:0000313" key="3">
    <source>
        <dbReference type="EMBL" id="KAL2510556.1"/>
    </source>
</evidence>
<dbReference type="InterPro" id="IPR005123">
    <property type="entry name" value="Oxoglu/Fe-dep_dioxygenase_dom"/>
</dbReference>
<proteinExistence type="inferred from homology"/>
<feature type="domain" description="Fe2OG dioxygenase" evidence="2">
    <location>
        <begin position="142"/>
        <end position="254"/>
    </location>
</feature>
<name>A0ABD1TCV6_9LAMI</name>
<comment type="caution">
    <text evidence="3">The sequence shown here is derived from an EMBL/GenBank/DDBJ whole genome shotgun (WGS) entry which is preliminary data.</text>
</comment>
<dbReference type="InterPro" id="IPR027450">
    <property type="entry name" value="AlkB-like"/>
</dbReference>
<dbReference type="PANTHER" id="PTHR21052:SF0">
    <property type="entry name" value="ALPHA-KETOGLUTARATE-DEPENDENT DIOXYGENASE ALKB HOMOLOG 7, MITOCHONDRIAL"/>
    <property type="match status" value="1"/>
</dbReference>
<reference evidence="4" key="1">
    <citation type="submission" date="2024-07" db="EMBL/GenBank/DDBJ databases">
        <title>Two chromosome-level genome assemblies of Korean endemic species Abeliophyllum distichum and Forsythia ovata (Oleaceae).</title>
        <authorList>
            <person name="Jang H."/>
        </authorList>
    </citation>
    <scope>NUCLEOTIDE SEQUENCE [LARGE SCALE GENOMIC DNA]</scope>
</reference>
<keyword evidence="4" id="KW-1185">Reference proteome</keyword>
<dbReference type="SUPFAM" id="SSF51197">
    <property type="entry name" value="Clavaminate synthase-like"/>
    <property type="match status" value="1"/>
</dbReference>
<organism evidence="3 4">
    <name type="scientific">Abeliophyllum distichum</name>
    <dbReference type="NCBI Taxonomy" id="126358"/>
    <lineage>
        <taxon>Eukaryota</taxon>
        <taxon>Viridiplantae</taxon>
        <taxon>Streptophyta</taxon>
        <taxon>Embryophyta</taxon>
        <taxon>Tracheophyta</taxon>
        <taxon>Spermatophyta</taxon>
        <taxon>Magnoliopsida</taxon>
        <taxon>eudicotyledons</taxon>
        <taxon>Gunneridae</taxon>
        <taxon>Pentapetalae</taxon>
        <taxon>asterids</taxon>
        <taxon>lamiids</taxon>
        <taxon>Lamiales</taxon>
        <taxon>Oleaceae</taxon>
        <taxon>Forsythieae</taxon>
        <taxon>Abeliophyllum</taxon>
    </lineage>
</organism>
<sequence>MEEEELKAVMREAFGDSSDSDCELGNSSNGIEKSQSIFGESYTWEPITGISGLWICRDFLSPDQQSSLLSAIEREGCFADASHNQAMRFGDLPSWAVEVSYYVRESIVLSGYVSEFIDKEETINKVEEACLFPPNLLWREPLFNQLIVNIYQPGEGIGAHVDLMRFEDGIAVVSLESSCVMHFSRVESEVDCFEETGKEPKIPVLLVPGSLVFMHGEARYMWKHEINRKPGFQKWQGEEIDQKRRTSVTLRKLRQMSPSEMEK</sequence>
<dbReference type="InterPro" id="IPR037151">
    <property type="entry name" value="AlkB-like_sf"/>
</dbReference>
<dbReference type="PROSITE" id="PS51471">
    <property type="entry name" value="FE2OG_OXY"/>
    <property type="match status" value="1"/>
</dbReference>
<gene>
    <name evidence="3" type="ORF">Adt_16156</name>
</gene>
<dbReference type="PANTHER" id="PTHR21052">
    <property type="entry name" value="SPERMATOGENESIS ASSOCIATED 11-RELATED"/>
    <property type="match status" value="1"/>
</dbReference>
<protein>
    <submittedName>
        <fullName evidence="3">2-oxoglutarate (2OG) and Fe(II)-dependent oxygenase superfamily protein</fullName>
    </submittedName>
</protein>
<comment type="similarity">
    <text evidence="1">Belongs to the alkB family.</text>
</comment>
<dbReference type="InterPro" id="IPR032870">
    <property type="entry name" value="ALKBH7-like"/>
</dbReference>
<accession>A0ABD1TCV6</accession>
<dbReference type="AlphaFoldDB" id="A0ABD1TCV6"/>
<dbReference type="Proteomes" id="UP001604336">
    <property type="component" value="Unassembled WGS sequence"/>
</dbReference>
<evidence type="ECO:0000259" key="2">
    <source>
        <dbReference type="PROSITE" id="PS51471"/>
    </source>
</evidence>
<evidence type="ECO:0000313" key="4">
    <source>
        <dbReference type="Proteomes" id="UP001604336"/>
    </source>
</evidence>